<sequence>MVTELNDTWVISALIASLTASVVIPGGLLLRKRGNARIPAPPRRALSRGNLESKIAREQPIEASPNRPRVRVQQSTTASQVFSRPAFPNETEHHAELQKENPENTRDVQELDFNPALYTVKAFGIATFAVTVGAVGLVLGVKNAMGIDDTQEFARRMRELVLARMPILSARIHRTLEELDGTSQSSSETRGEWNWPEAEQRLKDAYEQRGIAGWAEVAVEEIRAEEEIEREKRLALKENMKK</sequence>
<feature type="transmembrane region" description="Helical" evidence="2">
    <location>
        <begin position="12"/>
        <end position="30"/>
    </location>
</feature>
<keyword evidence="2" id="KW-0472">Membrane</keyword>
<feature type="compositionally biased region" description="Basic and acidic residues" evidence="1">
    <location>
        <begin position="90"/>
        <end position="106"/>
    </location>
</feature>
<evidence type="ECO:0000256" key="2">
    <source>
        <dbReference type="SAM" id="Phobius"/>
    </source>
</evidence>
<dbReference type="Proteomes" id="UP001383192">
    <property type="component" value="Unassembled WGS sequence"/>
</dbReference>
<feature type="region of interest" description="Disordered" evidence="1">
    <location>
        <begin position="39"/>
        <end position="106"/>
    </location>
</feature>
<proteinExistence type="predicted"/>
<dbReference type="EMBL" id="JAYKXP010000020">
    <property type="protein sequence ID" value="KAK7047345.1"/>
    <property type="molecule type" value="Genomic_DNA"/>
</dbReference>
<feature type="compositionally biased region" description="Polar residues" evidence="1">
    <location>
        <begin position="72"/>
        <end position="82"/>
    </location>
</feature>
<name>A0AAW0D8B2_9AGAR</name>
<protein>
    <recommendedName>
        <fullName evidence="5">Transmembrane protein 242</fullName>
    </recommendedName>
</protein>
<gene>
    <name evidence="3" type="ORF">VNI00_006576</name>
</gene>
<evidence type="ECO:0000256" key="1">
    <source>
        <dbReference type="SAM" id="MobiDB-lite"/>
    </source>
</evidence>
<evidence type="ECO:0000313" key="4">
    <source>
        <dbReference type="Proteomes" id="UP001383192"/>
    </source>
</evidence>
<organism evidence="3 4">
    <name type="scientific">Paramarasmius palmivorus</name>
    <dbReference type="NCBI Taxonomy" id="297713"/>
    <lineage>
        <taxon>Eukaryota</taxon>
        <taxon>Fungi</taxon>
        <taxon>Dikarya</taxon>
        <taxon>Basidiomycota</taxon>
        <taxon>Agaricomycotina</taxon>
        <taxon>Agaricomycetes</taxon>
        <taxon>Agaricomycetidae</taxon>
        <taxon>Agaricales</taxon>
        <taxon>Marasmiineae</taxon>
        <taxon>Marasmiaceae</taxon>
        <taxon>Paramarasmius</taxon>
    </lineage>
</organism>
<evidence type="ECO:0008006" key="5">
    <source>
        <dbReference type="Google" id="ProtNLM"/>
    </source>
</evidence>
<keyword evidence="4" id="KW-1185">Reference proteome</keyword>
<evidence type="ECO:0000313" key="3">
    <source>
        <dbReference type="EMBL" id="KAK7047345.1"/>
    </source>
</evidence>
<keyword evidence="2" id="KW-1133">Transmembrane helix</keyword>
<keyword evidence="2" id="KW-0812">Transmembrane</keyword>
<dbReference type="AlphaFoldDB" id="A0AAW0D8B2"/>
<comment type="caution">
    <text evidence="3">The sequence shown here is derived from an EMBL/GenBank/DDBJ whole genome shotgun (WGS) entry which is preliminary data.</text>
</comment>
<reference evidence="3 4" key="1">
    <citation type="submission" date="2024-01" db="EMBL/GenBank/DDBJ databases">
        <title>A draft genome for a cacao thread blight-causing isolate of Paramarasmius palmivorus.</title>
        <authorList>
            <person name="Baruah I.K."/>
            <person name="Bukari Y."/>
            <person name="Amoako-Attah I."/>
            <person name="Meinhardt L.W."/>
            <person name="Bailey B.A."/>
            <person name="Cohen S.P."/>
        </authorList>
    </citation>
    <scope>NUCLEOTIDE SEQUENCE [LARGE SCALE GENOMIC DNA]</scope>
    <source>
        <strain evidence="3 4">GH-12</strain>
    </source>
</reference>
<accession>A0AAW0D8B2</accession>